<comment type="caution">
    <text evidence="3">The sequence shown here is derived from an EMBL/GenBank/DDBJ whole genome shotgun (WGS) entry which is preliminary data.</text>
</comment>
<dbReference type="InterPro" id="IPR013766">
    <property type="entry name" value="Thioredoxin_domain"/>
</dbReference>
<reference evidence="3 4" key="1">
    <citation type="submission" date="2019-12" db="EMBL/GenBank/DDBJ databases">
        <title>The draft genomic sequence of strain Chitinophaga oryziterrae JCM 16595.</title>
        <authorList>
            <person name="Zhang X."/>
        </authorList>
    </citation>
    <scope>NUCLEOTIDE SEQUENCE [LARGE SCALE GENOMIC DNA]</scope>
    <source>
        <strain evidence="3 4">JCM 16595</strain>
    </source>
</reference>
<evidence type="ECO:0000313" key="4">
    <source>
        <dbReference type="Proteomes" id="UP000468388"/>
    </source>
</evidence>
<evidence type="ECO:0000256" key="1">
    <source>
        <dbReference type="SAM" id="SignalP"/>
    </source>
</evidence>
<dbReference type="Pfam" id="PF13098">
    <property type="entry name" value="Thioredoxin_2"/>
    <property type="match status" value="1"/>
</dbReference>
<dbReference type="Proteomes" id="UP000468388">
    <property type="component" value="Unassembled WGS sequence"/>
</dbReference>
<name>A0A6N8J7X8_9BACT</name>
<keyword evidence="1" id="KW-0732">Signal</keyword>
<evidence type="ECO:0000259" key="2">
    <source>
        <dbReference type="PROSITE" id="PS51352"/>
    </source>
</evidence>
<dbReference type="Gene3D" id="3.40.30.10">
    <property type="entry name" value="Glutaredoxin"/>
    <property type="match status" value="1"/>
</dbReference>
<dbReference type="AlphaFoldDB" id="A0A6N8J7X8"/>
<feature type="signal peptide" evidence="1">
    <location>
        <begin position="1"/>
        <end position="30"/>
    </location>
</feature>
<feature type="chain" id="PRO_5026686417" evidence="1">
    <location>
        <begin position="31"/>
        <end position="174"/>
    </location>
</feature>
<dbReference type="InterPro" id="IPR012336">
    <property type="entry name" value="Thioredoxin-like_fold"/>
</dbReference>
<dbReference type="InterPro" id="IPR036249">
    <property type="entry name" value="Thioredoxin-like_sf"/>
</dbReference>
<sequence length="174" mass="20519">MSYMKRYLFFLCLCCLPALLSAQSQTSATAADKDKPPYLQFPFIPAFPLTLPDGHVITKNDLKKNTQTIVFIFSVDCDHCKHLTEEVLKNIDKFKKTQILMITPFKPEQMKEYYNTYKIKDYPNIVMTSEPTRQIMYYYNLHYFPGLFVYNKKQQFVKGFEGTVKLEQLTEYLN</sequence>
<feature type="domain" description="Thioredoxin" evidence="2">
    <location>
        <begin position="38"/>
        <end position="174"/>
    </location>
</feature>
<dbReference type="SUPFAM" id="SSF52833">
    <property type="entry name" value="Thioredoxin-like"/>
    <property type="match status" value="1"/>
</dbReference>
<proteinExistence type="predicted"/>
<evidence type="ECO:0000313" key="3">
    <source>
        <dbReference type="EMBL" id="MVT40648.1"/>
    </source>
</evidence>
<protein>
    <submittedName>
        <fullName evidence="3">Thioredoxin fold domain-containing protein</fullName>
    </submittedName>
</protein>
<keyword evidence="4" id="KW-1185">Reference proteome</keyword>
<organism evidence="3 4">
    <name type="scientific">Chitinophaga oryziterrae</name>
    <dbReference type="NCBI Taxonomy" id="1031224"/>
    <lineage>
        <taxon>Bacteria</taxon>
        <taxon>Pseudomonadati</taxon>
        <taxon>Bacteroidota</taxon>
        <taxon>Chitinophagia</taxon>
        <taxon>Chitinophagales</taxon>
        <taxon>Chitinophagaceae</taxon>
        <taxon>Chitinophaga</taxon>
    </lineage>
</organism>
<accession>A0A6N8J7X8</accession>
<dbReference type="PROSITE" id="PS51352">
    <property type="entry name" value="THIOREDOXIN_2"/>
    <property type="match status" value="1"/>
</dbReference>
<gene>
    <name evidence="3" type="ORF">GO495_08635</name>
</gene>
<dbReference type="EMBL" id="WRXO01000002">
    <property type="protein sequence ID" value="MVT40648.1"/>
    <property type="molecule type" value="Genomic_DNA"/>
</dbReference>